<dbReference type="EnsemblMetazoa" id="GAUT048201-RA">
    <property type="protein sequence ID" value="GAUT048201-PA"/>
    <property type="gene ID" value="GAUT048201"/>
</dbReference>
<dbReference type="Proteomes" id="UP000078200">
    <property type="component" value="Unassembled WGS sequence"/>
</dbReference>
<proteinExistence type="predicted"/>
<keyword evidence="3" id="KW-1185">Reference proteome</keyword>
<name>A0A1A9VUN2_GLOAU</name>
<sequence>MFTWLCSLVYLTACLNLISAQSSANGGRTNLPPKNLGVETSDDTISSNGRTFGALSGGLGAGNGGGLFGDSLFGRLVGALFRPAGGETNYYRPPPPYAGTYPSYGAYPPPYGGYPGYPGYGPGPYYG</sequence>
<protein>
    <submittedName>
        <fullName evidence="2">Uncharacterized protein</fullName>
    </submittedName>
</protein>
<feature type="signal peptide" evidence="1">
    <location>
        <begin position="1"/>
        <end position="20"/>
    </location>
</feature>
<keyword evidence="1" id="KW-0732">Signal</keyword>
<accession>A0A1A9VUN2</accession>
<feature type="chain" id="PRO_5008399671" evidence="1">
    <location>
        <begin position="21"/>
        <end position="127"/>
    </location>
</feature>
<dbReference type="VEuPathDB" id="VectorBase:GAUT048201"/>
<reference evidence="2" key="1">
    <citation type="submission" date="2020-05" db="UniProtKB">
        <authorList>
            <consortium name="EnsemblMetazoa"/>
        </authorList>
    </citation>
    <scope>IDENTIFICATION</scope>
    <source>
        <strain evidence="2">TTRI</strain>
    </source>
</reference>
<evidence type="ECO:0000313" key="2">
    <source>
        <dbReference type="EnsemblMetazoa" id="GAUT048201-PA"/>
    </source>
</evidence>
<dbReference type="AlphaFoldDB" id="A0A1A9VUN2"/>
<evidence type="ECO:0000256" key="1">
    <source>
        <dbReference type="SAM" id="SignalP"/>
    </source>
</evidence>
<evidence type="ECO:0000313" key="3">
    <source>
        <dbReference type="Proteomes" id="UP000078200"/>
    </source>
</evidence>
<organism evidence="2 3">
    <name type="scientific">Glossina austeni</name>
    <name type="common">Savannah tsetse fly</name>
    <dbReference type="NCBI Taxonomy" id="7395"/>
    <lineage>
        <taxon>Eukaryota</taxon>
        <taxon>Metazoa</taxon>
        <taxon>Ecdysozoa</taxon>
        <taxon>Arthropoda</taxon>
        <taxon>Hexapoda</taxon>
        <taxon>Insecta</taxon>
        <taxon>Pterygota</taxon>
        <taxon>Neoptera</taxon>
        <taxon>Endopterygota</taxon>
        <taxon>Diptera</taxon>
        <taxon>Brachycera</taxon>
        <taxon>Muscomorpha</taxon>
        <taxon>Hippoboscoidea</taxon>
        <taxon>Glossinidae</taxon>
        <taxon>Glossina</taxon>
    </lineage>
</organism>